<dbReference type="HOGENOM" id="CLU_2975744_0_0_3"/>
<proteinExistence type="predicted"/>
<sequence length="58" mass="6313">MGARVGSALTCKSERVLRGPVLILIDFLSQGRRMHEKLGNGPVIKFSVLMLLKAGFEA</sequence>
<organism evidence="1 2">
    <name type="scientific">Prochlorococcus marinus (strain MIT 9313)</name>
    <dbReference type="NCBI Taxonomy" id="74547"/>
    <lineage>
        <taxon>Bacteria</taxon>
        <taxon>Bacillati</taxon>
        <taxon>Cyanobacteriota</taxon>
        <taxon>Cyanophyceae</taxon>
        <taxon>Synechococcales</taxon>
        <taxon>Prochlorococcaceae</taxon>
        <taxon>Prochlorococcus</taxon>
    </lineage>
</organism>
<accession>B9ES14</accession>
<dbReference type="Proteomes" id="UP000001423">
    <property type="component" value="Chromosome"/>
</dbReference>
<protein>
    <submittedName>
        <fullName evidence="1">Uncharacterized protein</fullName>
    </submittedName>
</protein>
<gene>
    <name evidence="1" type="ordered locus">PMT_2627</name>
</gene>
<dbReference type="KEGG" id="pmt:PMT_2627"/>
<keyword evidence="2" id="KW-1185">Reference proteome</keyword>
<evidence type="ECO:0000313" key="2">
    <source>
        <dbReference type="Proteomes" id="UP000001423"/>
    </source>
</evidence>
<dbReference type="EMBL" id="BX548175">
    <property type="protein sequence ID" value="CAX32146.1"/>
    <property type="molecule type" value="Genomic_DNA"/>
</dbReference>
<evidence type="ECO:0000313" key="1">
    <source>
        <dbReference type="EMBL" id="CAX32146.1"/>
    </source>
</evidence>
<reference evidence="1 2" key="1">
    <citation type="journal article" date="2003" name="Nature">
        <title>Genome divergence in two Prochlorococcus ecotypes reflects oceanic niche differentiation.</title>
        <authorList>
            <person name="Rocap G."/>
            <person name="Larimer F.W."/>
            <person name="Lamerdin J.E."/>
            <person name="Malfatti S."/>
            <person name="Chain P."/>
            <person name="Ahlgren N.A."/>
            <person name="Arellano A."/>
            <person name="Coleman M."/>
            <person name="Hauser L."/>
            <person name="Hess W.R."/>
            <person name="Johnson Z.I."/>
            <person name="Land M.L."/>
            <person name="Lindell D."/>
            <person name="Post A.F."/>
            <person name="Regala W."/>
            <person name="Shah M."/>
            <person name="Shaw S.L."/>
            <person name="Steglich C."/>
            <person name="Sullivan M.B."/>
            <person name="Ting C.S."/>
            <person name="Tolonen A."/>
            <person name="Webb E.A."/>
            <person name="Zinser E.R."/>
            <person name="Chisholm S.W."/>
        </authorList>
    </citation>
    <scope>NUCLEOTIDE SEQUENCE [LARGE SCALE GENOMIC DNA]</scope>
    <source>
        <strain evidence="2">MIT 9313</strain>
    </source>
</reference>
<name>B9ES14_PROMM</name>
<dbReference type="AlphaFoldDB" id="B9ES14"/>